<dbReference type="InterPro" id="IPR005123">
    <property type="entry name" value="Oxoglu/Fe-dep_dioxygenase_dom"/>
</dbReference>
<reference evidence="11 12" key="1">
    <citation type="journal article" date="2024" name="Plant J.">
        <title>Genome sequences and population genomics reveal climatic adaptation and genomic divergence between two closely related sweetgum species.</title>
        <authorList>
            <person name="Xu W.Q."/>
            <person name="Ren C.Q."/>
            <person name="Zhang X.Y."/>
            <person name="Comes H.P."/>
            <person name="Liu X.H."/>
            <person name="Li Y.G."/>
            <person name="Kettle C.J."/>
            <person name="Jalonen R."/>
            <person name="Gaisberger H."/>
            <person name="Ma Y.Z."/>
            <person name="Qiu Y.X."/>
        </authorList>
    </citation>
    <scope>NUCLEOTIDE SEQUENCE [LARGE SCALE GENOMIC DNA]</scope>
    <source>
        <strain evidence="11">Hangzhou</strain>
    </source>
</reference>
<comment type="subcellular location">
    <subcellularLocation>
        <location evidence="2">Cytoplasm</location>
    </subcellularLocation>
    <subcellularLocation>
        <location evidence="1">Nucleus</location>
    </subcellularLocation>
</comment>
<evidence type="ECO:0000256" key="4">
    <source>
        <dbReference type="ARBA" id="ARBA00022490"/>
    </source>
</evidence>
<keyword evidence="6 9" id="KW-0408">Iron</keyword>
<evidence type="ECO:0000256" key="9">
    <source>
        <dbReference type="RuleBase" id="RU003682"/>
    </source>
</evidence>
<dbReference type="GO" id="GO:0005737">
    <property type="term" value="C:cytoplasm"/>
    <property type="evidence" value="ECO:0007669"/>
    <property type="project" value="UniProtKB-SubCell"/>
</dbReference>
<protein>
    <recommendedName>
        <fullName evidence="10">Fe2OG dioxygenase domain-containing protein</fullName>
    </recommendedName>
</protein>
<dbReference type="GO" id="GO:0046872">
    <property type="term" value="F:metal ion binding"/>
    <property type="evidence" value="ECO:0007669"/>
    <property type="project" value="UniProtKB-KW"/>
</dbReference>
<dbReference type="InterPro" id="IPR050295">
    <property type="entry name" value="Plant_2OG-oxidoreductases"/>
</dbReference>
<keyword evidence="7" id="KW-0539">Nucleus</keyword>
<evidence type="ECO:0000313" key="11">
    <source>
        <dbReference type="EMBL" id="KAK9273122.1"/>
    </source>
</evidence>
<dbReference type="Gene3D" id="2.60.120.330">
    <property type="entry name" value="B-lactam Antibiotic, Isopenicillin N Synthase, Chain"/>
    <property type="match status" value="1"/>
</dbReference>
<evidence type="ECO:0000256" key="3">
    <source>
        <dbReference type="ARBA" id="ARBA00008056"/>
    </source>
</evidence>
<keyword evidence="4" id="KW-0963">Cytoplasm</keyword>
<evidence type="ECO:0000259" key="10">
    <source>
        <dbReference type="PROSITE" id="PS51471"/>
    </source>
</evidence>
<evidence type="ECO:0000256" key="7">
    <source>
        <dbReference type="ARBA" id="ARBA00023242"/>
    </source>
</evidence>
<comment type="caution">
    <text evidence="11">The sequence shown here is derived from an EMBL/GenBank/DDBJ whole genome shotgun (WGS) entry which is preliminary data.</text>
</comment>
<dbReference type="SUPFAM" id="SSF51197">
    <property type="entry name" value="Clavaminate synthase-like"/>
    <property type="match status" value="1"/>
</dbReference>
<sequence length="355" mass="40026">MGGKGESSSKGSFTSAMTLTQLRVPRVPQRYVLPPSQRPNSSLTLHPSTTLPIIDLSSLHHPSLRSQIIDEVRLACKEIGFFQVINHGISPSLMKDALDTATGFFNLPTEEKMLMVSDNVHQPVRYGTSLNHVNDEVHFWRDFIKHYSHPISKWIHLWPSNPPSYKEKMGNYAVAVQNLQKQLVEVVLESLGLNPNYLEKEFEKGSQVMAVNCYPACPQPELVLGMPPHSDYGSLTILLQSCPGLQLMDHDEKWLPVPKVEGSLIVQLGDQMEVLSNGLYKSVVHRATVSLDKERVSIASLHSLALEKKVRPAAELVDEQHPMSYKEFSFQDFLDFISRNDITKGRFIDTFKKKP</sequence>
<dbReference type="Pfam" id="PF14226">
    <property type="entry name" value="DIOX_N"/>
    <property type="match status" value="1"/>
</dbReference>
<evidence type="ECO:0000256" key="6">
    <source>
        <dbReference type="ARBA" id="ARBA00023004"/>
    </source>
</evidence>
<dbReference type="GO" id="GO:0005634">
    <property type="term" value="C:nucleus"/>
    <property type="evidence" value="ECO:0007669"/>
    <property type="project" value="UniProtKB-SubCell"/>
</dbReference>
<dbReference type="GO" id="GO:0016491">
    <property type="term" value="F:oxidoreductase activity"/>
    <property type="evidence" value="ECO:0007669"/>
    <property type="project" value="UniProtKB-KW"/>
</dbReference>
<keyword evidence="12" id="KW-1185">Reference proteome</keyword>
<evidence type="ECO:0000256" key="2">
    <source>
        <dbReference type="ARBA" id="ARBA00004496"/>
    </source>
</evidence>
<feature type="domain" description="Fe2OG dioxygenase" evidence="10">
    <location>
        <begin position="204"/>
        <end position="304"/>
    </location>
</feature>
<dbReference type="Proteomes" id="UP001415857">
    <property type="component" value="Unassembled WGS sequence"/>
</dbReference>
<gene>
    <name evidence="11" type="ORF">L1049_017929</name>
</gene>
<keyword evidence="9" id="KW-0560">Oxidoreductase</keyword>
<comment type="function">
    <text evidence="8">Involved in the regulation of shoot development and salicylic acid (SA) homeostasis.</text>
</comment>
<evidence type="ECO:0000256" key="1">
    <source>
        <dbReference type="ARBA" id="ARBA00004123"/>
    </source>
</evidence>
<evidence type="ECO:0000256" key="5">
    <source>
        <dbReference type="ARBA" id="ARBA00022723"/>
    </source>
</evidence>
<evidence type="ECO:0000313" key="12">
    <source>
        <dbReference type="Proteomes" id="UP001415857"/>
    </source>
</evidence>
<dbReference type="PROSITE" id="PS51471">
    <property type="entry name" value="FE2OG_OXY"/>
    <property type="match status" value="1"/>
</dbReference>
<keyword evidence="5 9" id="KW-0479">Metal-binding</keyword>
<comment type="similarity">
    <text evidence="3 9">Belongs to the iron/ascorbate-dependent oxidoreductase family.</text>
</comment>
<dbReference type="EMBL" id="JBBPBK010000012">
    <property type="protein sequence ID" value="KAK9273122.1"/>
    <property type="molecule type" value="Genomic_DNA"/>
</dbReference>
<accession>A0AAP0NGW7</accession>
<dbReference type="InterPro" id="IPR044861">
    <property type="entry name" value="IPNS-like_FE2OG_OXY"/>
</dbReference>
<dbReference type="PANTHER" id="PTHR47991">
    <property type="entry name" value="OXOGLUTARATE/IRON-DEPENDENT DIOXYGENASE"/>
    <property type="match status" value="1"/>
</dbReference>
<proteinExistence type="inferred from homology"/>
<name>A0AAP0NGW7_LIQFO</name>
<organism evidence="11 12">
    <name type="scientific">Liquidambar formosana</name>
    <name type="common">Formosan gum</name>
    <dbReference type="NCBI Taxonomy" id="63359"/>
    <lineage>
        <taxon>Eukaryota</taxon>
        <taxon>Viridiplantae</taxon>
        <taxon>Streptophyta</taxon>
        <taxon>Embryophyta</taxon>
        <taxon>Tracheophyta</taxon>
        <taxon>Spermatophyta</taxon>
        <taxon>Magnoliopsida</taxon>
        <taxon>eudicotyledons</taxon>
        <taxon>Gunneridae</taxon>
        <taxon>Pentapetalae</taxon>
        <taxon>Saxifragales</taxon>
        <taxon>Altingiaceae</taxon>
        <taxon>Liquidambar</taxon>
    </lineage>
</organism>
<dbReference type="FunFam" id="2.60.120.330:FF:000015">
    <property type="entry name" value="Protein DMR6-LIKE OXYGENASE 1"/>
    <property type="match status" value="1"/>
</dbReference>
<evidence type="ECO:0000256" key="8">
    <source>
        <dbReference type="ARBA" id="ARBA00059922"/>
    </source>
</evidence>
<dbReference type="InterPro" id="IPR026992">
    <property type="entry name" value="DIOX_N"/>
</dbReference>
<dbReference type="Pfam" id="PF03171">
    <property type="entry name" value="2OG-FeII_Oxy"/>
    <property type="match status" value="1"/>
</dbReference>
<dbReference type="AlphaFoldDB" id="A0AAP0NGW7"/>
<dbReference type="InterPro" id="IPR027443">
    <property type="entry name" value="IPNS-like_sf"/>
</dbReference>